<feature type="domain" description="Smf/DprA SLOG" evidence="2">
    <location>
        <begin position="87"/>
        <end position="293"/>
    </location>
</feature>
<proteinExistence type="inferred from homology"/>
<dbReference type="PANTHER" id="PTHR43022">
    <property type="entry name" value="PROTEIN SMF"/>
    <property type="match status" value="1"/>
</dbReference>
<reference evidence="3 4" key="1">
    <citation type="submission" date="2015-09" db="EMBL/GenBank/DDBJ databases">
        <title>Draft Genome Sequence of Bradyrhizobium manausense Strain BR 3351T, a Novel Symbiotic Nitrogen-Fixing Alphaproteobacterium Isolated from Brazilian Amazon Rain Forest.</title>
        <authorList>
            <person name="De Araujo J.L."/>
            <person name="Zilli J.E."/>
        </authorList>
    </citation>
    <scope>NUCLEOTIDE SEQUENCE [LARGE SCALE GENOMIC DNA]</scope>
    <source>
        <strain evidence="3 4">BR3351</strain>
    </source>
</reference>
<dbReference type="GO" id="GO:0003677">
    <property type="term" value="F:DNA binding"/>
    <property type="evidence" value="ECO:0007669"/>
    <property type="project" value="UniProtKB-KW"/>
</dbReference>
<dbReference type="InterPro" id="IPR057666">
    <property type="entry name" value="DrpA_SLOG"/>
</dbReference>
<sequence length="304" mass="32934">MNLLARMNDGPAVRSISPRRELGAYEALWLEKGATFKTIAEKFASDPVAVPSDFVPGAVADARAAEVLAALKKAGVSRFGTRLNLTGNYPPKLRDARHPVEMLYFQGAWELVETRCVAVVGSRNPSEDGKLRAGKLARALVERGFTVTSGLATGIDTAAHTAAIEAKGHTIAVIGTPIGTYYPKENQALQRKIAEEHLLISQVPVLRYASQHVPQNKLFFPERNVTMSALTEGTIIVEASDTSGTLTQARAALQQGRKLFILDSCFKRDDITWPATFEKRGAIRVRELDDIWGALGDGTPAPAN</sequence>
<dbReference type="Gene3D" id="3.40.50.450">
    <property type="match status" value="1"/>
</dbReference>
<organism evidence="3 4">
    <name type="scientific">Bradyrhizobium manausense</name>
    <dbReference type="NCBI Taxonomy" id="989370"/>
    <lineage>
        <taxon>Bacteria</taxon>
        <taxon>Pseudomonadati</taxon>
        <taxon>Pseudomonadota</taxon>
        <taxon>Alphaproteobacteria</taxon>
        <taxon>Hyphomicrobiales</taxon>
        <taxon>Nitrobacteraceae</taxon>
        <taxon>Bradyrhizobium</taxon>
    </lineage>
</organism>
<dbReference type="RefSeq" id="WP_057747020.1">
    <property type="nucleotide sequence ID" value="NZ_LJYG01000049.1"/>
</dbReference>
<dbReference type="GO" id="GO:0009294">
    <property type="term" value="P:DNA-mediated transformation"/>
    <property type="evidence" value="ECO:0007669"/>
    <property type="project" value="InterPro"/>
</dbReference>
<protein>
    <submittedName>
        <fullName evidence="3">DNA-binding protein</fullName>
    </submittedName>
</protein>
<comment type="similarity">
    <text evidence="1">Belongs to the DprA/Smf family.</text>
</comment>
<dbReference type="EMBL" id="LJYG01000049">
    <property type="protein sequence ID" value="KRQ14240.1"/>
    <property type="molecule type" value="Genomic_DNA"/>
</dbReference>
<dbReference type="AlphaFoldDB" id="A0A0R3DWT7"/>
<accession>A0A0R3DWT7</accession>
<dbReference type="SUPFAM" id="SSF102405">
    <property type="entry name" value="MCP/YpsA-like"/>
    <property type="match status" value="1"/>
</dbReference>
<dbReference type="PANTHER" id="PTHR43022:SF1">
    <property type="entry name" value="PROTEIN SMF"/>
    <property type="match status" value="1"/>
</dbReference>
<gene>
    <name evidence="3" type="ORF">AOQ71_13250</name>
</gene>
<name>A0A0R3DWT7_9BRAD</name>
<dbReference type="InterPro" id="IPR003488">
    <property type="entry name" value="DprA"/>
</dbReference>
<dbReference type="Proteomes" id="UP000051936">
    <property type="component" value="Unassembled WGS sequence"/>
</dbReference>
<evidence type="ECO:0000256" key="1">
    <source>
        <dbReference type="ARBA" id="ARBA00006525"/>
    </source>
</evidence>
<evidence type="ECO:0000313" key="3">
    <source>
        <dbReference type="EMBL" id="KRQ14240.1"/>
    </source>
</evidence>
<dbReference type="Pfam" id="PF02481">
    <property type="entry name" value="DNA_processg_A"/>
    <property type="match status" value="1"/>
</dbReference>
<evidence type="ECO:0000313" key="4">
    <source>
        <dbReference type="Proteomes" id="UP000051936"/>
    </source>
</evidence>
<keyword evidence="3" id="KW-0238">DNA-binding</keyword>
<keyword evidence="4" id="KW-1185">Reference proteome</keyword>
<dbReference type="OrthoDB" id="9785707at2"/>
<evidence type="ECO:0000259" key="2">
    <source>
        <dbReference type="Pfam" id="PF02481"/>
    </source>
</evidence>
<dbReference type="STRING" id="989370.AOQ71_13250"/>
<comment type="caution">
    <text evidence="3">The sequence shown here is derived from an EMBL/GenBank/DDBJ whole genome shotgun (WGS) entry which is preliminary data.</text>
</comment>